<dbReference type="InterPro" id="IPR027417">
    <property type="entry name" value="P-loop_NTPase"/>
</dbReference>
<comment type="caution">
    <text evidence="3">The sequence shown here is derived from an EMBL/GenBank/DDBJ whole genome shotgun (WGS) entry which is preliminary data.</text>
</comment>
<dbReference type="SUPFAM" id="SSF54211">
    <property type="entry name" value="Ribosomal protein S5 domain 2-like"/>
    <property type="match status" value="1"/>
</dbReference>
<name>A0ABQ0QKF2_9PROT</name>
<dbReference type="EMBL" id="BAQB01000022">
    <property type="protein sequence ID" value="GBR48017.1"/>
    <property type="molecule type" value="Genomic_DNA"/>
</dbReference>
<accession>A0ABQ0QKF2</accession>
<dbReference type="PANTHER" id="PTHR32039">
    <property type="entry name" value="MAGNESIUM-CHELATASE SUBUNIT CHLI"/>
    <property type="match status" value="1"/>
</dbReference>
<dbReference type="Pfam" id="PF01078">
    <property type="entry name" value="Mg_chelatase"/>
    <property type="match status" value="1"/>
</dbReference>
<dbReference type="InterPro" id="IPR004482">
    <property type="entry name" value="Mg_chelat-rel"/>
</dbReference>
<feature type="domain" description="AAA+ ATPase" evidence="2">
    <location>
        <begin position="217"/>
        <end position="396"/>
    </location>
</feature>
<dbReference type="Gene3D" id="3.40.50.300">
    <property type="entry name" value="P-loop containing nucleotide triphosphate hydrolases"/>
    <property type="match status" value="1"/>
</dbReference>
<dbReference type="Proteomes" id="UP001062443">
    <property type="component" value="Unassembled WGS sequence"/>
</dbReference>
<keyword evidence="4" id="KW-1185">Reference proteome</keyword>
<sequence length="499" mass="53566">MTSAALHPTLARVQSFAFSGIEAIPVTVEVQISSGLPAFLLVGLADKAVGEAKERVKAALTAMGLALPPKRILINLTPADLLKEGAHFDLPIALGLLIAMGLLDVEALSEYAALGELSLDGRLNPVHGVLSASLGAAEQELGLICPASQEREARWTNYAHDVLAPETLIALMAHFRGEQVLPTTTAPEHHPKEYGPDFADIKGMTIGRRALEIAAAGGHSALLNGPPGGGKSMLASRLPSILPDLTAEETLEASRIHSISGMLENGHLIVRPPYRAPHHSASLAALIGGGAKARPGEVSLAHHGVLFLDELPEFARNSLEALRQPLETGNVTISRVARHTTYPARFQLIAAMNPCRCGHLGDPEQNCRKAPRCGDDYAGRISGPMLDRIDLYVTIDPLPPNLMTRAPCGENSAAIRARVITARHQQYARQGAANAHTNPDLFVMDDDARSVIEHAALRLKLSNRGMTRLMRVSRTIADLEGTTEVQRHHVTEALSFRRR</sequence>
<evidence type="ECO:0000313" key="4">
    <source>
        <dbReference type="Proteomes" id="UP001062443"/>
    </source>
</evidence>
<organism evidence="3 4">
    <name type="scientific">Neokomagataea tanensis NBRC 106556</name>
    <dbReference type="NCBI Taxonomy" id="1223519"/>
    <lineage>
        <taxon>Bacteria</taxon>
        <taxon>Pseudomonadati</taxon>
        <taxon>Pseudomonadota</taxon>
        <taxon>Alphaproteobacteria</taxon>
        <taxon>Acetobacterales</taxon>
        <taxon>Acetobacteraceae</taxon>
        <taxon>Neokomagataea</taxon>
    </lineage>
</organism>
<dbReference type="Gene3D" id="3.30.230.10">
    <property type="match status" value="1"/>
</dbReference>
<dbReference type="Pfam" id="PF13335">
    <property type="entry name" value="Mg_chelatase_C"/>
    <property type="match status" value="1"/>
</dbReference>
<dbReference type="SUPFAM" id="SSF52540">
    <property type="entry name" value="P-loop containing nucleoside triphosphate hydrolases"/>
    <property type="match status" value="1"/>
</dbReference>
<dbReference type="InterPro" id="IPR025158">
    <property type="entry name" value="Mg_chelat-rel_C"/>
</dbReference>
<proteinExistence type="inferred from homology"/>
<dbReference type="Pfam" id="PF13541">
    <property type="entry name" value="ChlI"/>
    <property type="match status" value="1"/>
</dbReference>
<reference evidence="3" key="1">
    <citation type="submission" date="2013-04" db="EMBL/GenBank/DDBJ databases">
        <title>The genome sequencing project of 58 acetic acid bacteria.</title>
        <authorList>
            <person name="Okamoto-Kainuma A."/>
            <person name="Ishikawa M."/>
            <person name="Umino S."/>
            <person name="Koizumi Y."/>
            <person name="Shiwa Y."/>
            <person name="Yoshikawa H."/>
            <person name="Matsutani M."/>
            <person name="Matsushita K."/>
        </authorList>
    </citation>
    <scope>NUCLEOTIDE SEQUENCE</scope>
    <source>
        <strain evidence="3">NBRC 106556</strain>
    </source>
</reference>
<dbReference type="PANTHER" id="PTHR32039:SF7">
    <property type="entry name" value="COMPETENCE PROTEIN COMM"/>
    <property type="match status" value="1"/>
</dbReference>
<dbReference type="InterPro" id="IPR000523">
    <property type="entry name" value="Mg_chelatse_chII-like_cat_dom"/>
</dbReference>
<dbReference type="SMART" id="SM00382">
    <property type="entry name" value="AAA"/>
    <property type="match status" value="1"/>
</dbReference>
<dbReference type="NCBIfam" id="TIGR00368">
    <property type="entry name" value="YifB family Mg chelatase-like AAA ATPase"/>
    <property type="match status" value="1"/>
</dbReference>
<gene>
    <name evidence="3" type="ORF">AA106556_1658</name>
</gene>
<dbReference type="RefSeq" id="WP_068170749.1">
    <property type="nucleotide sequence ID" value="NZ_BAQB01000022.1"/>
</dbReference>
<evidence type="ECO:0000259" key="2">
    <source>
        <dbReference type="SMART" id="SM00382"/>
    </source>
</evidence>
<evidence type="ECO:0000256" key="1">
    <source>
        <dbReference type="ARBA" id="ARBA00006354"/>
    </source>
</evidence>
<dbReference type="InterPro" id="IPR014721">
    <property type="entry name" value="Ribsml_uS5_D2-typ_fold_subgr"/>
</dbReference>
<dbReference type="InterPro" id="IPR003593">
    <property type="entry name" value="AAA+_ATPase"/>
</dbReference>
<dbReference type="InterPro" id="IPR045006">
    <property type="entry name" value="CHLI-like"/>
</dbReference>
<evidence type="ECO:0000313" key="3">
    <source>
        <dbReference type="EMBL" id="GBR48017.1"/>
    </source>
</evidence>
<dbReference type="InterPro" id="IPR020568">
    <property type="entry name" value="Ribosomal_Su5_D2-typ_SF"/>
</dbReference>
<protein>
    <submittedName>
        <fullName evidence="3">Magnesium chelatase-related protein</fullName>
    </submittedName>
</protein>
<comment type="similarity">
    <text evidence="1">Belongs to the Mg-chelatase subunits D/I family. ComM subfamily.</text>
</comment>